<reference evidence="3 4" key="1">
    <citation type="submission" date="2018-07" db="EMBL/GenBank/DDBJ databases">
        <title>Genome sequence of Nitratireductor thuwali#1536.</title>
        <authorList>
            <person name="Michoud G."/>
            <person name="Merlino G."/>
            <person name="Sefrji F.O."/>
            <person name="Daffonchio D."/>
        </authorList>
    </citation>
    <scope>NUCLEOTIDE SEQUENCE [LARGE SCALE GENOMIC DNA]</scope>
    <source>
        <strain evidence="4">Nit1536</strain>
    </source>
</reference>
<keyword evidence="1" id="KW-0238">DNA-binding</keyword>
<dbReference type="Gene3D" id="1.10.260.40">
    <property type="entry name" value="lambda repressor-like DNA-binding domains"/>
    <property type="match status" value="1"/>
</dbReference>
<dbReference type="PANTHER" id="PTHR46797:SF1">
    <property type="entry name" value="METHYLPHOSPHONATE SYNTHASE"/>
    <property type="match status" value="1"/>
</dbReference>
<name>A0ABY5MK17_9HYPH</name>
<protein>
    <submittedName>
        <fullName evidence="3">HTH-type transcriptional regulator RamB</fullName>
    </submittedName>
</protein>
<evidence type="ECO:0000256" key="1">
    <source>
        <dbReference type="ARBA" id="ARBA00023125"/>
    </source>
</evidence>
<proteinExistence type="predicted"/>
<dbReference type="PANTHER" id="PTHR46797">
    <property type="entry name" value="HTH-TYPE TRANSCRIPTIONAL REGULATOR"/>
    <property type="match status" value="1"/>
</dbReference>
<feature type="domain" description="HTH cro/C1-type" evidence="2">
    <location>
        <begin position="8"/>
        <end position="66"/>
    </location>
</feature>
<organism evidence="3 4">
    <name type="scientific">Nitratireductor thuwali</name>
    <dbReference type="NCBI Taxonomy" id="2267699"/>
    <lineage>
        <taxon>Bacteria</taxon>
        <taxon>Pseudomonadati</taxon>
        <taxon>Pseudomonadota</taxon>
        <taxon>Alphaproteobacteria</taxon>
        <taxon>Hyphomicrobiales</taxon>
        <taxon>Phyllobacteriaceae</taxon>
        <taxon>Nitratireductor</taxon>
    </lineage>
</organism>
<dbReference type="Pfam" id="PF13560">
    <property type="entry name" value="HTH_31"/>
    <property type="match status" value="1"/>
</dbReference>
<dbReference type="InterPro" id="IPR050807">
    <property type="entry name" value="TransReg_Diox_bact_type"/>
</dbReference>
<dbReference type="PROSITE" id="PS50943">
    <property type="entry name" value="HTH_CROC1"/>
    <property type="match status" value="1"/>
</dbReference>
<sequence length="134" mass="14968">MTPFGERIRQLRQSRGASQKEMAAALNVSPAYLSALEHGRRSPPNWAMVQKIIGYFNVIWDEADELQRLAEISDPRVVVNTAGLSDKATALANLLARNIATLDDAQIDELFRRLEAMLEDDGSKTSDAARRRRS</sequence>
<dbReference type="InterPro" id="IPR001387">
    <property type="entry name" value="Cro/C1-type_HTH"/>
</dbReference>
<dbReference type="EMBL" id="CP030941">
    <property type="protein sequence ID" value="UUP17589.1"/>
    <property type="molecule type" value="Genomic_DNA"/>
</dbReference>
<evidence type="ECO:0000313" key="4">
    <source>
        <dbReference type="Proteomes" id="UP001342418"/>
    </source>
</evidence>
<gene>
    <name evidence="3" type="primary">ramB_1</name>
    <name evidence="3" type="ORF">NTH_02059</name>
</gene>
<dbReference type="CDD" id="cd00093">
    <property type="entry name" value="HTH_XRE"/>
    <property type="match status" value="1"/>
</dbReference>
<dbReference type="Proteomes" id="UP001342418">
    <property type="component" value="Chromosome"/>
</dbReference>
<accession>A0ABY5MK17</accession>
<evidence type="ECO:0000313" key="3">
    <source>
        <dbReference type="EMBL" id="UUP17589.1"/>
    </source>
</evidence>
<dbReference type="SUPFAM" id="SSF47413">
    <property type="entry name" value="lambda repressor-like DNA-binding domains"/>
    <property type="match status" value="1"/>
</dbReference>
<dbReference type="InterPro" id="IPR010982">
    <property type="entry name" value="Lambda_DNA-bd_dom_sf"/>
</dbReference>
<dbReference type="SMART" id="SM00530">
    <property type="entry name" value="HTH_XRE"/>
    <property type="match status" value="1"/>
</dbReference>
<dbReference type="RefSeq" id="WP_338529904.1">
    <property type="nucleotide sequence ID" value="NZ_CP030941.1"/>
</dbReference>
<keyword evidence="4" id="KW-1185">Reference proteome</keyword>
<evidence type="ECO:0000259" key="2">
    <source>
        <dbReference type="PROSITE" id="PS50943"/>
    </source>
</evidence>